<feature type="region of interest" description="Disordered" evidence="2">
    <location>
        <begin position="165"/>
        <end position="187"/>
    </location>
</feature>
<dbReference type="PANTHER" id="PTHR33144">
    <property type="entry name" value="OS10G0409366 PROTEIN-RELATED"/>
    <property type="match status" value="1"/>
</dbReference>
<evidence type="ECO:0000313" key="4">
    <source>
        <dbReference type="RefSeq" id="XP_039146797.1"/>
    </source>
</evidence>
<sequence length="347" mass="41354">MSLWRSFYIFNWKAIDIYTLLKDYDIVNNASLEENFRHSDVDVINNGIEDEHEPSCPLNDSGQTVRNRSCCPLQVKEWKDIQNGSIEHMWNIILEKFNFEIPSGRKEAIYDHMNALYRDYRHKMKKQYFDSKTTYHNSLKNKPKHVTMNDWKYLVNLWSDTTFQERSMKNKKNREKRSMPPYTGTKSYARLRHQMKKEKGKVPSRVEVWIESRKRKRDKEIDPSSQNIIVQFDHLKKQQEEGQISLDDEEIFQEVLGPEKNGYVRAYGPGKSIKDYFGVIPSKVELIKQVEATKKEASEQVEMAKREANARVEAMEKQMDEKIAKMNRDWEEKIKMLFHFHAPQMQE</sequence>
<dbReference type="InterPro" id="IPR004252">
    <property type="entry name" value="Probable_transposase_24"/>
</dbReference>
<protein>
    <submittedName>
        <fullName evidence="4">Uncharacterized protein LOC120284038</fullName>
    </submittedName>
</protein>
<evidence type="ECO:0000313" key="3">
    <source>
        <dbReference type="Proteomes" id="UP001515500"/>
    </source>
</evidence>
<dbReference type="Pfam" id="PF03004">
    <property type="entry name" value="Transposase_24"/>
    <property type="match status" value="1"/>
</dbReference>
<dbReference type="RefSeq" id="XP_039146797.1">
    <property type="nucleotide sequence ID" value="XM_039290863.1"/>
</dbReference>
<accession>A0AB40D2Z8</accession>
<feature type="coiled-coil region" evidence="1">
    <location>
        <begin position="287"/>
        <end position="329"/>
    </location>
</feature>
<name>A0AB40D2Z8_DIOCR</name>
<organism evidence="3 4">
    <name type="scientific">Dioscorea cayennensis subsp. rotundata</name>
    <name type="common">White Guinea yam</name>
    <name type="synonym">Dioscorea rotundata</name>
    <dbReference type="NCBI Taxonomy" id="55577"/>
    <lineage>
        <taxon>Eukaryota</taxon>
        <taxon>Viridiplantae</taxon>
        <taxon>Streptophyta</taxon>
        <taxon>Embryophyta</taxon>
        <taxon>Tracheophyta</taxon>
        <taxon>Spermatophyta</taxon>
        <taxon>Magnoliopsida</taxon>
        <taxon>Liliopsida</taxon>
        <taxon>Dioscoreales</taxon>
        <taxon>Dioscoreaceae</taxon>
        <taxon>Dioscorea</taxon>
    </lineage>
</organism>
<gene>
    <name evidence="4" type="primary">LOC120284038</name>
</gene>
<reference evidence="4" key="1">
    <citation type="submission" date="2025-08" db="UniProtKB">
        <authorList>
            <consortium name="RefSeq"/>
        </authorList>
    </citation>
    <scope>IDENTIFICATION</scope>
</reference>
<dbReference type="PANTHER" id="PTHR33144:SF50">
    <property type="entry name" value="OS03G0714750 PROTEIN"/>
    <property type="match status" value="1"/>
</dbReference>
<dbReference type="GeneID" id="120284038"/>
<evidence type="ECO:0000256" key="2">
    <source>
        <dbReference type="SAM" id="MobiDB-lite"/>
    </source>
</evidence>
<evidence type="ECO:0000256" key="1">
    <source>
        <dbReference type="SAM" id="Coils"/>
    </source>
</evidence>
<keyword evidence="3" id="KW-1185">Reference proteome</keyword>
<dbReference type="AlphaFoldDB" id="A0AB40D2Z8"/>
<proteinExistence type="predicted"/>
<keyword evidence="1" id="KW-0175">Coiled coil</keyword>
<dbReference type="Proteomes" id="UP001515500">
    <property type="component" value="Chromosome 19"/>
</dbReference>